<proteinExistence type="predicted"/>
<protein>
    <submittedName>
        <fullName evidence="2">Stage II sporulation protein D</fullName>
    </submittedName>
</protein>
<comment type="caution">
    <text evidence="2">The sequence shown here is derived from an EMBL/GenBank/DDBJ whole genome shotgun (WGS) entry which is preliminary data.</text>
</comment>
<name>A0ABT0XJ64_9BACI</name>
<dbReference type="EMBL" id="JAMQJY010000001">
    <property type="protein sequence ID" value="MCM2675950.1"/>
    <property type="molecule type" value="Genomic_DNA"/>
</dbReference>
<dbReference type="RefSeq" id="WP_251607399.1">
    <property type="nucleotide sequence ID" value="NZ_JAMQJY010000001.1"/>
</dbReference>
<evidence type="ECO:0000313" key="3">
    <source>
        <dbReference type="Proteomes" id="UP001203665"/>
    </source>
</evidence>
<dbReference type="InterPro" id="IPR014225">
    <property type="entry name" value="Spore_II_D_firmicutes"/>
</dbReference>
<reference evidence="2" key="1">
    <citation type="submission" date="2022-06" db="EMBL/GenBank/DDBJ databases">
        <title>Alkalicoccobacillus porphyridii sp. nov., isolated from a marine red alga, Porphyridium purpureum and reclassification of Shouchella plakortidis and Shouchella gibsonii as Alkalicoccobacillus plakortidis comb. nov. and Alkalicoccobacillus gibsonii comb. nov.</title>
        <authorList>
            <person name="Kim K.H."/>
            <person name="Lee J.K."/>
            <person name="Han D.M."/>
            <person name="Baek J.H."/>
            <person name="Jeon C.O."/>
        </authorList>
    </citation>
    <scope>NUCLEOTIDE SEQUENCE</scope>
    <source>
        <strain evidence="2">DSM 19153</strain>
    </source>
</reference>
<dbReference type="InterPro" id="IPR013693">
    <property type="entry name" value="SpoIID/LytB_N"/>
</dbReference>
<dbReference type="NCBIfam" id="TIGR02669">
    <property type="entry name" value="SpoIID_LytB"/>
    <property type="match status" value="1"/>
</dbReference>
<organism evidence="2 3">
    <name type="scientific">Alkalicoccobacillus plakortidis</name>
    <dbReference type="NCBI Taxonomy" id="444060"/>
    <lineage>
        <taxon>Bacteria</taxon>
        <taxon>Bacillati</taxon>
        <taxon>Bacillota</taxon>
        <taxon>Bacilli</taxon>
        <taxon>Bacillales</taxon>
        <taxon>Bacillaceae</taxon>
        <taxon>Alkalicoccobacillus</taxon>
    </lineage>
</organism>
<dbReference type="NCBIfam" id="TIGR02870">
    <property type="entry name" value="spore_II_D"/>
    <property type="match status" value="1"/>
</dbReference>
<dbReference type="PANTHER" id="PTHR30032">
    <property type="entry name" value="N-ACETYLMURAMOYL-L-ALANINE AMIDASE-RELATED"/>
    <property type="match status" value="1"/>
</dbReference>
<dbReference type="Proteomes" id="UP001203665">
    <property type="component" value="Unassembled WGS sequence"/>
</dbReference>
<keyword evidence="3" id="KW-1185">Reference proteome</keyword>
<gene>
    <name evidence="2" type="primary">spoIID</name>
    <name evidence="2" type="ORF">NDM98_10890</name>
</gene>
<sequence length="343" mass="38155">MKRFVWSFVILFVAVLIIPSVMVAFFSGDEQSISASTKDTQGLEDEVVGKESKKAPPSFDVSVFRSKKNSLEHVPLEDYVAGVVSSEMSPSFEMEALKAQALAARTFILKLVLNEGNTKIPEGAMVTDTIQHQVYQDAEELRQKWGQDYESNYNRVKEAVTATAGQILTYDNEPISAQFFSTSNGFTENSEDFYENPFPYLRSVESPWDKESPRFSAVKELTDAEVEQKLGVSLPTDGSIPDTASRTDGDRVASVTIGEKTFKGREIRELLELDSTDFTWQRANGVVTIQTKGWGHGVGMSQYGADGMAKDGMTYDKIVEHYYQGIEIAGIDHFAEKVTARLK</sequence>
<accession>A0ABT0XJ64</accession>
<evidence type="ECO:0000313" key="2">
    <source>
        <dbReference type="EMBL" id="MCM2675950.1"/>
    </source>
</evidence>
<dbReference type="Pfam" id="PF08486">
    <property type="entry name" value="SpoIID"/>
    <property type="match status" value="1"/>
</dbReference>
<feature type="domain" description="Sporulation stage II protein D amidase enhancer LytB N-terminal" evidence="1">
    <location>
        <begin position="67"/>
        <end position="170"/>
    </location>
</feature>
<dbReference type="InterPro" id="IPR013486">
    <property type="entry name" value="SpoIID/LytB"/>
</dbReference>
<dbReference type="PANTHER" id="PTHR30032:SF4">
    <property type="entry name" value="AMIDASE ENHANCER"/>
    <property type="match status" value="1"/>
</dbReference>
<dbReference type="InterPro" id="IPR051922">
    <property type="entry name" value="Bact_Sporulation_Assoc"/>
</dbReference>
<evidence type="ECO:0000259" key="1">
    <source>
        <dbReference type="Pfam" id="PF08486"/>
    </source>
</evidence>